<evidence type="ECO:0000313" key="7">
    <source>
        <dbReference type="EMBL" id="KAF7632457.1"/>
    </source>
</evidence>
<dbReference type="Gene3D" id="1.20.1070.10">
    <property type="entry name" value="Rhodopsin 7-helix transmembrane proteins"/>
    <property type="match status" value="1"/>
</dbReference>
<feature type="transmembrane region" description="Helical" evidence="6">
    <location>
        <begin position="22"/>
        <end position="45"/>
    </location>
</feature>
<comment type="subcellular location">
    <subcellularLocation>
        <location evidence="1">Membrane</location>
        <topology evidence="1">Multi-pass membrane protein</topology>
    </subcellularLocation>
</comment>
<evidence type="ECO:0000256" key="4">
    <source>
        <dbReference type="ARBA" id="ARBA00022989"/>
    </source>
</evidence>
<feature type="transmembrane region" description="Helical" evidence="6">
    <location>
        <begin position="57"/>
        <end position="78"/>
    </location>
</feature>
<comment type="similarity">
    <text evidence="2 6">Belongs to the nematode receptor-like protein srg family.</text>
</comment>
<dbReference type="EMBL" id="JABEBT010000102">
    <property type="protein sequence ID" value="KAF7632457.1"/>
    <property type="molecule type" value="Genomic_DNA"/>
</dbReference>
<dbReference type="InterPro" id="IPR051119">
    <property type="entry name" value="Nematode_SR-like"/>
</dbReference>
<name>A0A8S9ZGL2_9BILA</name>
<dbReference type="SUPFAM" id="SSF81321">
    <property type="entry name" value="Family A G protein-coupled receptor-like"/>
    <property type="match status" value="1"/>
</dbReference>
<evidence type="ECO:0000256" key="3">
    <source>
        <dbReference type="ARBA" id="ARBA00022692"/>
    </source>
</evidence>
<evidence type="ECO:0000256" key="5">
    <source>
        <dbReference type="ARBA" id="ARBA00023136"/>
    </source>
</evidence>
<dbReference type="GO" id="GO:0004888">
    <property type="term" value="F:transmembrane signaling receptor activity"/>
    <property type="evidence" value="ECO:0007669"/>
    <property type="project" value="InterPro"/>
</dbReference>
<keyword evidence="5 6" id="KW-0472">Membrane</keyword>
<keyword evidence="8" id="KW-1185">Reference proteome</keyword>
<sequence length="347" mass="41395">MNKTWIFNFFNSLSQYTLLPTIFDLIILIPSLFLYLIELILILLYKKTFFKSSFFKLFVARTISSIFELIFQFFYLRFGRFGFFLSFYLALPNIYLNFIYLFFVYFIYVECLLTTTLLLNRLTSLIWPLKYEKLWKKLWYLIIIIILIIPLPLSCNILFLNIFILLHSNDSSFTLYAPDDTNTLFITCLFSIFISIFCFIINIGCLYVYKKKTIVNIAQTENKQKMENKLTIYSILTFLGQFLNSIYLIILYFVGYQLVNFGINTELIDVIFITVFNQNSWVNDINTITIPAFLLFWASEKIRNNVYKIIKINNQKINNKTIMVIPKQQTFTTQMVVIERKIFNKRK</sequence>
<proteinExistence type="inferred from homology"/>
<feature type="transmembrane region" description="Helical" evidence="6">
    <location>
        <begin position="139"/>
        <end position="164"/>
    </location>
</feature>
<keyword evidence="4 6" id="KW-1133">Transmembrane helix</keyword>
<evidence type="ECO:0000313" key="8">
    <source>
        <dbReference type="Proteomes" id="UP000605970"/>
    </source>
</evidence>
<protein>
    <recommendedName>
        <fullName evidence="6">Serpentine receptor class gamma</fullName>
    </recommendedName>
</protein>
<evidence type="ECO:0000256" key="1">
    <source>
        <dbReference type="ARBA" id="ARBA00004141"/>
    </source>
</evidence>
<dbReference type="GO" id="GO:0016020">
    <property type="term" value="C:membrane"/>
    <property type="evidence" value="ECO:0007669"/>
    <property type="project" value="UniProtKB-SubCell"/>
</dbReference>
<dbReference type="InterPro" id="IPR000609">
    <property type="entry name" value="7TM_GPCR_serpentine_rcpt_Srg"/>
</dbReference>
<evidence type="ECO:0000256" key="6">
    <source>
        <dbReference type="RuleBase" id="RU280813"/>
    </source>
</evidence>
<feature type="transmembrane region" description="Helical" evidence="6">
    <location>
        <begin position="230"/>
        <end position="254"/>
    </location>
</feature>
<gene>
    <name evidence="7" type="ORF">Mgra_00008153</name>
</gene>
<feature type="transmembrane region" description="Helical" evidence="6">
    <location>
        <begin position="184"/>
        <end position="209"/>
    </location>
</feature>
<dbReference type="Pfam" id="PF02118">
    <property type="entry name" value="Srg"/>
    <property type="match status" value="1"/>
</dbReference>
<keyword evidence="3 6" id="KW-0812">Transmembrane</keyword>
<dbReference type="PRINTS" id="PR00698">
    <property type="entry name" value="TMPROTEINSRG"/>
</dbReference>
<comment type="caution">
    <text evidence="7">The sequence shown here is derived from an EMBL/GenBank/DDBJ whole genome shotgun (WGS) entry which is preliminary data.</text>
</comment>
<comment type="caution">
    <text evidence="6">Lacks conserved residue(s) required for the propagation of feature annotation.</text>
</comment>
<feature type="transmembrane region" description="Helical" evidence="6">
    <location>
        <begin position="98"/>
        <end position="119"/>
    </location>
</feature>
<reference evidence="7" key="1">
    <citation type="journal article" date="2020" name="Ecol. Evol.">
        <title>Genome structure and content of the rice root-knot nematode (Meloidogyne graminicola).</title>
        <authorList>
            <person name="Phan N.T."/>
            <person name="Danchin E.G.J."/>
            <person name="Klopp C."/>
            <person name="Perfus-Barbeoch L."/>
            <person name="Kozlowski D.K."/>
            <person name="Koutsovoulos G.D."/>
            <person name="Lopez-Roques C."/>
            <person name="Bouchez O."/>
            <person name="Zahm M."/>
            <person name="Besnard G."/>
            <person name="Bellafiore S."/>
        </authorList>
    </citation>
    <scope>NUCLEOTIDE SEQUENCE</scope>
    <source>
        <strain evidence="7">VN-18</strain>
    </source>
</reference>
<dbReference type="Proteomes" id="UP000605970">
    <property type="component" value="Unassembled WGS sequence"/>
</dbReference>
<organism evidence="7 8">
    <name type="scientific">Meloidogyne graminicola</name>
    <dbReference type="NCBI Taxonomy" id="189291"/>
    <lineage>
        <taxon>Eukaryota</taxon>
        <taxon>Metazoa</taxon>
        <taxon>Ecdysozoa</taxon>
        <taxon>Nematoda</taxon>
        <taxon>Chromadorea</taxon>
        <taxon>Rhabditida</taxon>
        <taxon>Tylenchina</taxon>
        <taxon>Tylenchomorpha</taxon>
        <taxon>Tylenchoidea</taxon>
        <taxon>Meloidogynidae</taxon>
        <taxon>Meloidogyninae</taxon>
        <taxon>Meloidogyne</taxon>
    </lineage>
</organism>
<accession>A0A8S9ZGL2</accession>
<dbReference type="GO" id="GO:0007606">
    <property type="term" value="P:sensory perception of chemical stimulus"/>
    <property type="evidence" value="ECO:0007669"/>
    <property type="project" value="UniProtKB-UniRule"/>
</dbReference>
<evidence type="ECO:0000256" key="2">
    <source>
        <dbReference type="ARBA" id="ARBA00005692"/>
    </source>
</evidence>
<dbReference type="AlphaFoldDB" id="A0A8S9ZGL2"/>
<keyword evidence="7" id="KW-0675">Receptor</keyword>
<dbReference type="PANTHER" id="PTHR31627">
    <property type="entry name" value="SERPENTINE RECEPTOR CLASS GAMMA-RELATED"/>
    <property type="match status" value="1"/>
</dbReference>